<dbReference type="Pfam" id="PF12053">
    <property type="entry name" value="Par3_HAL_N_term"/>
    <property type="match status" value="1"/>
</dbReference>
<dbReference type="InterPro" id="IPR052213">
    <property type="entry name" value="PAR3"/>
</dbReference>
<dbReference type="InterPro" id="IPR021922">
    <property type="entry name" value="Par3/HAL_N"/>
</dbReference>
<feature type="region of interest" description="Disordered" evidence="5">
    <location>
        <begin position="1061"/>
        <end position="1093"/>
    </location>
</feature>
<dbReference type="GO" id="GO:0051660">
    <property type="term" value="P:establishment of centrosome localization"/>
    <property type="evidence" value="ECO:0007669"/>
    <property type="project" value="TreeGrafter"/>
</dbReference>
<dbReference type="GO" id="GO:0005912">
    <property type="term" value="C:adherens junction"/>
    <property type="evidence" value="ECO:0007669"/>
    <property type="project" value="TreeGrafter"/>
</dbReference>
<evidence type="ECO:0000256" key="2">
    <source>
        <dbReference type="ARBA" id="ARBA00022618"/>
    </source>
</evidence>
<dbReference type="GO" id="GO:0051301">
    <property type="term" value="P:cell division"/>
    <property type="evidence" value="ECO:0007669"/>
    <property type="project" value="UniProtKB-KW"/>
</dbReference>
<feature type="region of interest" description="Disordered" evidence="5">
    <location>
        <begin position="661"/>
        <end position="712"/>
    </location>
</feature>
<dbReference type="SMART" id="SM00228">
    <property type="entry name" value="PDZ"/>
    <property type="match status" value="3"/>
</dbReference>
<keyword evidence="3" id="KW-0677">Repeat</keyword>
<dbReference type="GO" id="GO:0000226">
    <property type="term" value="P:microtubule cytoskeleton organization"/>
    <property type="evidence" value="ECO:0007669"/>
    <property type="project" value="TreeGrafter"/>
</dbReference>
<dbReference type="GO" id="GO:0045197">
    <property type="term" value="P:establishment or maintenance of epithelial cell apical/basal polarity"/>
    <property type="evidence" value="ECO:0007669"/>
    <property type="project" value="TreeGrafter"/>
</dbReference>
<gene>
    <name evidence="7" type="ORF">D915_007617</name>
</gene>
<keyword evidence="8" id="KW-1185">Reference proteome</keyword>
<feature type="domain" description="PDZ" evidence="6">
    <location>
        <begin position="1297"/>
        <end position="1388"/>
    </location>
</feature>
<dbReference type="Gene3D" id="3.10.20.90">
    <property type="entry name" value="Phosphatidylinositol 3-kinase Catalytic Subunit, Chain A, domain 1"/>
    <property type="match status" value="1"/>
</dbReference>
<proteinExistence type="inferred from homology"/>
<dbReference type="GO" id="GO:0030010">
    <property type="term" value="P:establishment of cell polarity"/>
    <property type="evidence" value="ECO:0007669"/>
    <property type="project" value="TreeGrafter"/>
</dbReference>
<accession>A0A4E0RJR5</accession>
<keyword evidence="4" id="KW-0131">Cell cycle</keyword>
<evidence type="ECO:0000259" key="6">
    <source>
        <dbReference type="PROSITE" id="PS50106"/>
    </source>
</evidence>
<feature type="compositionally biased region" description="Polar residues" evidence="5">
    <location>
        <begin position="662"/>
        <end position="678"/>
    </location>
</feature>
<name>A0A4E0RJR5_FASHE</name>
<evidence type="ECO:0000313" key="8">
    <source>
        <dbReference type="Proteomes" id="UP000230066"/>
    </source>
</evidence>
<dbReference type="InterPro" id="IPR036034">
    <property type="entry name" value="PDZ_sf"/>
</dbReference>
<dbReference type="Gene3D" id="2.30.42.10">
    <property type="match status" value="3"/>
</dbReference>
<evidence type="ECO:0000313" key="7">
    <source>
        <dbReference type="EMBL" id="THD21638.1"/>
    </source>
</evidence>
<feature type="domain" description="PDZ" evidence="6">
    <location>
        <begin position="1102"/>
        <end position="1180"/>
    </location>
</feature>
<dbReference type="GO" id="GO:0035091">
    <property type="term" value="F:phosphatidylinositol binding"/>
    <property type="evidence" value="ECO:0007669"/>
    <property type="project" value="TreeGrafter"/>
</dbReference>
<dbReference type="Proteomes" id="UP000230066">
    <property type="component" value="Unassembled WGS sequence"/>
</dbReference>
<evidence type="ECO:0000256" key="3">
    <source>
        <dbReference type="ARBA" id="ARBA00022737"/>
    </source>
</evidence>
<feature type="region of interest" description="Disordered" evidence="5">
    <location>
        <begin position="608"/>
        <end position="636"/>
    </location>
</feature>
<feature type="region of interest" description="Disordered" evidence="5">
    <location>
        <begin position="1413"/>
        <end position="1468"/>
    </location>
</feature>
<dbReference type="CDD" id="cd00136">
    <property type="entry name" value="PDZ_canonical"/>
    <property type="match status" value="1"/>
</dbReference>
<feature type="region of interest" description="Disordered" evidence="5">
    <location>
        <begin position="128"/>
        <end position="187"/>
    </location>
</feature>
<evidence type="ECO:0000256" key="1">
    <source>
        <dbReference type="ARBA" id="ARBA00005358"/>
    </source>
</evidence>
<sequence length="1468" mass="157114">MKLTVCFGDTKVVVPCGSGDISIRDLAFSSLKRVRNTLPKLGPHDRVVVHSVTIARDGGILDWDDLVRDVLDDRELVIAHYSIATLAVENAAENSGVLPAETASGLLFHNSCAPLVVDLCSDSGAGGSIQSGSRSTEANKIGKNGISSSAVPPTAAHFASLGAGQPSSPPRVTGQHDLSPDGLIINDGSTTVSSSSLSLSVSSGSCCVPAQSGWTTGLSMCNLDPVVHEHRDSTSPCANIREFTGEGHSLAYPHSGRSTNGDSTTAPEVDVATMGPTELVNCSRTLPKLWQKTFPPTSFELLPAVLSRRRDCLAINWDSGDEDDLDGEEDVDMGMYVDNEFEAAFDSGILYSPSRRKTRTILEQPVSTVVSSVDDSMIQHVESNPSVFGHANVLCKIESFSPHLYPDPETLSTPVDVWPLPAPPPQFDDPTQVPRMHVDIKMNRVIPIDVPGNALDDSNTSHLCMCGSSFPHSLDSSLSESEKCANKRERSSLSGSLTPILQNCLQSTSACMCSEVNHFTTSIITTNTTSCACSVATGISSAPLATAPVTPAVLPIDPDETMVNPVVETHVSEAWASNSADIPPVLLNVNRFGGGFSCGPPVPTIPEVEEEEEDEVDDGEEVVLSPEESKNESVSGDCSKVTKMLKVTLVKCKRNKDLKGLSESTGSVVHTTQPQAAISPSLAPPHIQSHSTRRTKTEQNQSLVGENEEPEIEEDYPLLRPDYFVGHDRPDACSFVTCGLERQRALDRMANCDKFESGLQRDFHVAVGEINSPTNERQSHIPALTGSDHPALLRWLESTQVAVTIPRKDFSESSSSGSHDAAGSSGDSNTNTTTLNAGGDLSILSNQSTLTIHEQTVDVEETENSSVTKNQPAQPKTVLVQLTNTIPGENLGIQIKPVFTDRAELVAQGFRVSDGCRVESGLEVHHVMPNGRVAREGFLAAGDRILSIDGVSLIGVPFEHGRDMFQAALKKPKLKLQIQRKAARSDFDKTEKKKSALPSCRLFIISDTSDKAKEAETLSSGRTISKPAPPPPPRRSPNTVLTRIPTGIVPPLIEELLREENRTGDQTGQSVKDIAPVLPPKGDEKSRSSSTFLMPPPSDCLSIQLKKGSNGLGFSLTSRELALNSPFSCGTERVVCVKNILPDGAALLDGRLRSGDRLIQVDGLDVTKLGQANTVSLLREKPVNSVVNLTIWRSKGPESSDNRSSGLQDSNVLAHITSHSGLEKRSVRSLCHENATNSGKQSFIPTSPAHLPVNQLYKLYAIDPIQYNLLHLHIHLPHTPTLTTSNTVAGLTANSGRTSLLSSDQTALSSVHPVTLGVSVSVRPLTNQPFVVNHHPKDASNNAVFVRTVIEGGPAYLDGRLEVGDRLLTIDGEALSGISPSDAVNKLKTVIARDMVENRPHVCLLIARSRNASAVTDEPGAGPKRETTRGSTKPHAAASNTKDSSGRIESGDSTDPKSYLTGQSYVMK</sequence>
<feature type="compositionally biased region" description="Acidic residues" evidence="5">
    <location>
        <begin position="608"/>
        <end position="621"/>
    </location>
</feature>
<comment type="caution">
    <text evidence="7">The sequence shown here is derived from an EMBL/GenBank/DDBJ whole genome shotgun (WGS) entry which is preliminary data.</text>
</comment>
<reference evidence="7" key="1">
    <citation type="submission" date="2019-03" db="EMBL/GenBank/DDBJ databases">
        <title>Improved annotation for the trematode Fasciola hepatica.</title>
        <authorList>
            <person name="Choi Y.-J."/>
            <person name="Martin J."/>
            <person name="Mitreva M."/>
        </authorList>
    </citation>
    <scope>NUCLEOTIDE SEQUENCE [LARGE SCALE GENOMIC DNA]</scope>
</reference>
<dbReference type="GO" id="GO:0043296">
    <property type="term" value="C:apical junction complex"/>
    <property type="evidence" value="ECO:0007669"/>
    <property type="project" value="TreeGrafter"/>
</dbReference>
<protein>
    <recommendedName>
        <fullName evidence="6">PDZ domain-containing protein</fullName>
    </recommendedName>
</protein>
<evidence type="ECO:0000256" key="5">
    <source>
        <dbReference type="SAM" id="MobiDB-lite"/>
    </source>
</evidence>
<feature type="compositionally biased region" description="Low complexity" evidence="5">
    <location>
        <begin position="812"/>
        <end position="836"/>
    </location>
</feature>
<feature type="region of interest" description="Disordered" evidence="5">
    <location>
        <begin position="808"/>
        <end position="840"/>
    </location>
</feature>
<dbReference type="GO" id="GO:0005938">
    <property type="term" value="C:cell cortex"/>
    <property type="evidence" value="ECO:0007669"/>
    <property type="project" value="TreeGrafter"/>
</dbReference>
<comment type="similarity">
    <text evidence="1">Belongs to the PAR3 family.</text>
</comment>
<dbReference type="SUPFAM" id="SSF50156">
    <property type="entry name" value="PDZ domain-like"/>
    <property type="match status" value="3"/>
</dbReference>
<dbReference type="EMBL" id="JXXN02003371">
    <property type="protein sequence ID" value="THD21638.1"/>
    <property type="molecule type" value="Genomic_DNA"/>
</dbReference>
<dbReference type="GO" id="GO:0007155">
    <property type="term" value="P:cell adhesion"/>
    <property type="evidence" value="ECO:0007669"/>
    <property type="project" value="TreeGrafter"/>
</dbReference>
<feature type="region of interest" description="Disordered" evidence="5">
    <location>
        <begin position="1014"/>
        <end position="1042"/>
    </location>
</feature>
<keyword evidence="2" id="KW-0132">Cell division</keyword>
<evidence type="ECO:0000256" key="4">
    <source>
        <dbReference type="ARBA" id="ARBA00023306"/>
    </source>
</evidence>
<dbReference type="InterPro" id="IPR001478">
    <property type="entry name" value="PDZ"/>
</dbReference>
<organism evidence="7 8">
    <name type="scientific">Fasciola hepatica</name>
    <name type="common">Liver fluke</name>
    <dbReference type="NCBI Taxonomy" id="6192"/>
    <lineage>
        <taxon>Eukaryota</taxon>
        <taxon>Metazoa</taxon>
        <taxon>Spiralia</taxon>
        <taxon>Lophotrochozoa</taxon>
        <taxon>Platyhelminthes</taxon>
        <taxon>Trematoda</taxon>
        <taxon>Digenea</taxon>
        <taxon>Plagiorchiida</taxon>
        <taxon>Echinostomata</taxon>
        <taxon>Echinostomatoidea</taxon>
        <taxon>Fasciolidae</taxon>
        <taxon>Fasciola</taxon>
    </lineage>
</organism>
<dbReference type="GO" id="GO:0016324">
    <property type="term" value="C:apical plasma membrane"/>
    <property type="evidence" value="ECO:0007669"/>
    <property type="project" value="TreeGrafter"/>
</dbReference>
<dbReference type="PANTHER" id="PTHR16484">
    <property type="entry name" value="PARTITIONING DEFECTIVE 3 RELATED"/>
    <property type="match status" value="1"/>
</dbReference>
<dbReference type="PROSITE" id="PS50106">
    <property type="entry name" value="PDZ"/>
    <property type="match status" value="3"/>
</dbReference>
<dbReference type="GO" id="GO:0008104">
    <property type="term" value="P:intracellular protein localization"/>
    <property type="evidence" value="ECO:0007669"/>
    <property type="project" value="TreeGrafter"/>
</dbReference>
<dbReference type="Pfam" id="PF00595">
    <property type="entry name" value="PDZ"/>
    <property type="match status" value="3"/>
</dbReference>
<feature type="domain" description="PDZ" evidence="6">
    <location>
        <begin position="879"/>
        <end position="980"/>
    </location>
</feature>
<dbReference type="PANTHER" id="PTHR16484:SF17">
    <property type="entry name" value="BAZOOKA, ISOFORM B"/>
    <property type="match status" value="1"/>
</dbReference>